<gene>
    <name evidence="2" type="ORF">T4D_15580</name>
    <name evidence="1" type="ORF">T4E_10574</name>
</gene>
<comment type="caution">
    <text evidence="2">The sequence shown here is derived from an EMBL/GenBank/DDBJ whole genome shotgun (WGS) entry which is preliminary data.</text>
</comment>
<protein>
    <submittedName>
        <fullName evidence="2">Uncharacterized protein</fullName>
    </submittedName>
</protein>
<dbReference type="EMBL" id="JYDU01000191">
    <property type="protein sequence ID" value="KRX89629.1"/>
    <property type="molecule type" value="Genomic_DNA"/>
</dbReference>
<dbReference type="AlphaFoldDB" id="A0A0V1FJX9"/>
<evidence type="ECO:0000313" key="3">
    <source>
        <dbReference type="Proteomes" id="UP000054815"/>
    </source>
</evidence>
<evidence type="ECO:0000313" key="4">
    <source>
        <dbReference type="Proteomes" id="UP000054995"/>
    </source>
</evidence>
<organism evidence="2 4">
    <name type="scientific">Trichinella pseudospiralis</name>
    <name type="common">Parasitic roundworm</name>
    <dbReference type="NCBI Taxonomy" id="6337"/>
    <lineage>
        <taxon>Eukaryota</taxon>
        <taxon>Metazoa</taxon>
        <taxon>Ecdysozoa</taxon>
        <taxon>Nematoda</taxon>
        <taxon>Enoplea</taxon>
        <taxon>Dorylaimia</taxon>
        <taxon>Trichinellida</taxon>
        <taxon>Trichinellidae</taxon>
        <taxon>Trichinella</taxon>
    </lineage>
</organism>
<evidence type="ECO:0000313" key="1">
    <source>
        <dbReference type="EMBL" id="KRX89629.1"/>
    </source>
</evidence>
<evidence type="ECO:0000313" key="2">
    <source>
        <dbReference type="EMBL" id="KRY86324.1"/>
    </source>
</evidence>
<dbReference type="OrthoDB" id="10300086at2759"/>
<accession>A0A0V1FJX9</accession>
<name>A0A0V1FJX9_TRIPS</name>
<dbReference type="Proteomes" id="UP000054995">
    <property type="component" value="Unassembled WGS sequence"/>
</dbReference>
<dbReference type="Proteomes" id="UP000054815">
    <property type="component" value="Unassembled WGS sequence"/>
</dbReference>
<reference evidence="3 4" key="1">
    <citation type="submission" date="2015-01" db="EMBL/GenBank/DDBJ databases">
        <title>Evolution of Trichinella species and genotypes.</title>
        <authorList>
            <person name="Korhonen P.K."/>
            <person name="Edoardo P."/>
            <person name="Giuseppe L.R."/>
            <person name="Gasser R.B."/>
        </authorList>
    </citation>
    <scope>NUCLEOTIDE SEQUENCE [LARGE SCALE GENOMIC DNA]</scope>
    <source>
        <strain evidence="1">ISS141</strain>
        <strain evidence="2">ISS470</strain>
    </source>
</reference>
<sequence length="123" mass="13764">MVVYGWLCASEVGEQNGMINFTATVCHLHVPSKVTISELCVFACLPTPAKEYERPLEMGQCGGPERNQNCAVYRGSHHSVNYLGCLPFEMDSCRQDVPSFLDPCRNGAYDLKIDNNHLAQFYN</sequence>
<proteinExistence type="predicted"/>
<dbReference type="EMBL" id="JYDT01000073">
    <property type="protein sequence ID" value="KRY86324.1"/>
    <property type="molecule type" value="Genomic_DNA"/>
</dbReference>
<keyword evidence="4" id="KW-1185">Reference proteome</keyword>